<dbReference type="EMBL" id="BLLK01000051">
    <property type="protein sequence ID" value="GFH56327.1"/>
    <property type="molecule type" value="Genomic_DNA"/>
</dbReference>
<proteinExistence type="inferred from homology"/>
<keyword evidence="4" id="KW-1185">Reference proteome</keyword>
<organism evidence="3 4">
    <name type="scientific">Chaetoceros tenuissimus</name>
    <dbReference type="NCBI Taxonomy" id="426638"/>
    <lineage>
        <taxon>Eukaryota</taxon>
        <taxon>Sar</taxon>
        <taxon>Stramenopiles</taxon>
        <taxon>Ochrophyta</taxon>
        <taxon>Bacillariophyta</taxon>
        <taxon>Coscinodiscophyceae</taxon>
        <taxon>Chaetocerotophycidae</taxon>
        <taxon>Chaetocerotales</taxon>
        <taxon>Chaetocerotaceae</taxon>
        <taxon>Chaetoceros</taxon>
    </lineage>
</organism>
<protein>
    <recommendedName>
        <fullName evidence="2">Phospholipid scramblase</fullName>
    </recommendedName>
</protein>
<dbReference type="InterPro" id="IPR005552">
    <property type="entry name" value="Scramblase"/>
</dbReference>
<evidence type="ECO:0000313" key="4">
    <source>
        <dbReference type="Proteomes" id="UP001054902"/>
    </source>
</evidence>
<dbReference type="Pfam" id="PF03803">
    <property type="entry name" value="Scramblase"/>
    <property type="match status" value="1"/>
</dbReference>
<dbReference type="PANTHER" id="PTHR23248">
    <property type="entry name" value="PHOSPHOLIPID SCRAMBLASE-RELATED"/>
    <property type="match status" value="1"/>
</dbReference>
<comment type="similarity">
    <text evidence="1 2">Belongs to the phospholipid scramblase family.</text>
</comment>
<reference evidence="3 4" key="1">
    <citation type="journal article" date="2021" name="Sci. Rep.">
        <title>The genome of the diatom Chaetoceros tenuissimus carries an ancient integrated fragment of an extant virus.</title>
        <authorList>
            <person name="Hongo Y."/>
            <person name="Kimura K."/>
            <person name="Takaki Y."/>
            <person name="Yoshida Y."/>
            <person name="Baba S."/>
            <person name="Kobayashi G."/>
            <person name="Nagasaki K."/>
            <person name="Hano T."/>
            <person name="Tomaru Y."/>
        </authorList>
    </citation>
    <scope>NUCLEOTIDE SEQUENCE [LARGE SCALE GENOMIC DNA]</scope>
    <source>
        <strain evidence="3 4">NIES-3715</strain>
    </source>
</reference>
<dbReference type="AlphaFoldDB" id="A0AAD3HA79"/>
<evidence type="ECO:0000256" key="2">
    <source>
        <dbReference type="RuleBase" id="RU363116"/>
    </source>
</evidence>
<dbReference type="GO" id="GO:0017128">
    <property type="term" value="F:phospholipid scramblase activity"/>
    <property type="evidence" value="ECO:0007669"/>
    <property type="project" value="InterPro"/>
</dbReference>
<dbReference type="Proteomes" id="UP001054902">
    <property type="component" value="Unassembled WGS sequence"/>
</dbReference>
<evidence type="ECO:0000313" key="3">
    <source>
        <dbReference type="EMBL" id="GFH56327.1"/>
    </source>
</evidence>
<gene>
    <name evidence="3" type="ORF">CTEN210_12803</name>
</gene>
<comment type="caution">
    <text evidence="3">The sequence shown here is derived from an EMBL/GenBank/DDBJ whole genome shotgun (WGS) entry which is preliminary data.</text>
</comment>
<dbReference type="PANTHER" id="PTHR23248:SF9">
    <property type="entry name" value="PHOSPHOLIPID SCRAMBLASE"/>
    <property type="match status" value="1"/>
</dbReference>
<accession>A0AAD3HA79</accession>
<sequence>MNANVMSDRLEAAFADKKELTIRQTRRGWLQELIGCEALDEFKWFDKTDDNNVQFASSLEESDCLCRICLGGCHEFSMDVKELDSGDVIMSMHRPFGCPAGACKCCCYSTMSMSANGRALGSIEEQCYVCVPRMVIKGANGEDIYKVHSPTCCGGICVNCCAEGKNCGAVCCKVPFHVFPASQQDTDNGAPNAGKILKVPKSLRTELFTDAEAYDVTFPEDATVEQKALLAGSSIYINANFFEQETDNGGGLDLAGAF</sequence>
<name>A0AAD3HA79_9STRA</name>
<dbReference type="GO" id="GO:0005886">
    <property type="term" value="C:plasma membrane"/>
    <property type="evidence" value="ECO:0007669"/>
    <property type="project" value="TreeGrafter"/>
</dbReference>
<evidence type="ECO:0000256" key="1">
    <source>
        <dbReference type="ARBA" id="ARBA00005350"/>
    </source>
</evidence>